<dbReference type="Proteomes" id="UP001344906">
    <property type="component" value="Unassembled WGS sequence"/>
</dbReference>
<protein>
    <submittedName>
        <fullName evidence="1">Uncharacterized protein</fullName>
    </submittedName>
</protein>
<evidence type="ECO:0000313" key="2">
    <source>
        <dbReference type="Proteomes" id="UP001344906"/>
    </source>
</evidence>
<reference evidence="1 2" key="1">
    <citation type="submission" date="2023-02" db="EMBL/GenBank/DDBJ databases">
        <title>Dictyobacter halimunensis sp. nov., a new member of the class Ktedonobacteria from forest soil in a geothermal area.</title>
        <authorList>
            <person name="Rachmania M.K."/>
            <person name="Ningsih F."/>
            <person name="Sakai Y."/>
            <person name="Yabe S."/>
            <person name="Yokota A."/>
            <person name="Sjamsuridzal W."/>
        </authorList>
    </citation>
    <scope>NUCLEOTIDE SEQUENCE [LARGE SCALE GENOMIC DNA]</scope>
    <source>
        <strain evidence="1 2">S3.2.2.5</strain>
    </source>
</reference>
<gene>
    <name evidence="1" type="ORF">KDH_36310</name>
</gene>
<organism evidence="1 2">
    <name type="scientific">Dictyobacter halimunensis</name>
    <dbReference type="NCBI Taxonomy" id="3026934"/>
    <lineage>
        <taxon>Bacteria</taxon>
        <taxon>Bacillati</taxon>
        <taxon>Chloroflexota</taxon>
        <taxon>Ktedonobacteria</taxon>
        <taxon>Ktedonobacterales</taxon>
        <taxon>Dictyobacteraceae</taxon>
        <taxon>Dictyobacter</taxon>
    </lineage>
</organism>
<dbReference type="EMBL" id="BSRI01000002">
    <property type="protein sequence ID" value="GLV56792.1"/>
    <property type="molecule type" value="Genomic_DNA"/>
</dbReference>
<evidence type="ECO:0000313" key="1">
    <source>
        <dbReference type="EMBL" id="GLV56792.1"/>
    </source>
</evidence>
<comment type="caution">
    <text evidence="1">The sequence shown here is derived from an EMBL/GenBank/DDBJ whole genome shotgun (WGS) entry which is preliminary data.</text>
</comment>
<sequence length="46" mass="5567">MLDRLYSVRSRKKFLAADEIWCFPATNLYGDFEGTHIRDMCIYEYK</sequence>
<proteinExistence type="predicted"/>
<name>A0ABQ6FSQ4_9CHLR</name>
<keyword evidence="2" id="KW-1185">Reference proteome</keyword>
<accession>A0ABQ6FSQ4</accession>